<name>A0A327QQ67_9BACT</name>
<keyword evidence="3" id="KW-1185">Reference proteome</keyword>
<sequence>MELRYIIKPFSALTTQELYEVLRLRCEVFVVEQNCPYLDMDNKDQASYHLLYYADHQLAAYTRLLPKGISYEDVSIGRVVNAPTHRGIGLGKKLMEASIAGCYEKFGHSPIRISAQLYLLKFYESLGFVAVGDTYLEDNIVHIEMVKAV</sequence>
<dbReference type="InterPro" id="IPR000182">
    <property type="entry name" value="GNAT_dom"/>
</dbReference>
<evidence type="ECO:0000313" key="3">
    <source>
        <dbReference type="Proteomes" id="UP000249547"/>
    </source>
</evidence>
<proteinExistence type="predicted"/>
<dbReference type="CDD" id="cd04301">
    <property type="entry name" value="NAT_SF"/>
    <property type="match status" value="1"/>
</dbReference>
<dbReference type="EMBL" id="QLLL01000003">
    <property type="protein sequence ID" value="RAJ06490.1"/>
    <property type="molecule type" value="Genomic_DNA"/>
</dbReference>
<dbReference type="Pfam" id="PF13673">
    <property type="entry name" value="Acetyltransf_10"/>
    <property type="match status" value="1"/>
</dbReference>
<accession>A0A327QQ67</accession>
<gene>
    <name evidence="2" type="ORF">LX64_01617</name>
</gene>
<dbReference type="PROSITE" id="PS51186">
    <property type="entry name" value="GNAT"/>
    <property type="match status" value="1"/>
</dbReference>
<dbReference type="InterPro" id="IPR016181">
    <property type="entry name" value="Acyl_CoA_acyltransferase"/>
</dbReference>
<organism evidence="2 3">
    <name type="scientific">Chitinophaga skermanii</name>
    <dbReference type="NCBI Taxonomy" id="331697"/>
    <lineage>
        <taxon>Bacteria</taxon>
        <taxon>Pseudomonadati</taxon>
        <taxon>Bacteroidota</taxon>
        <taxon>Chitinophagia</taxon>
        <taxon>Chitinophagales</taxon>
        <taxon>Chitinophagaceae</taxon>
        <taxon>Chitinophaga</taxon>
    </lineage>
</organism>
<dbReference type="GO" id="GO:0016747">
    <property type="term" value="F:acyltransferase activity, transferring groups other than amino-acyl groups"/>
    <property type="evidence" value="ECO:0007669"/>
    <property type="project" value="InterPro"/>
</dbReference>
<evidence type="ECO:0000313" key="2">
    <source>
        <dbReference type="EMBL" id="RAJ06490.1"/>
    </source>
</evidence>
<reference evidence="2 3" key="1">
    <citation type="submission" date="2018-06" db="EMBL/GenBank/DDBJ databases">
        <title>Genomic Encyclopedia of Archaeal and Bacterial Type Strains, Phase II (KMG-II): from individual species to whole genera.</title>
        <authorList>
            <person name="Goeker M."/>
        </authorList>
    </citation>
    <scope>NUCLEOTIDE SEQUENCE [LARGE SCALE GENOMIC DNA]</scope>
    <source>
        <strain evidence="2 3">DSM 23857</strain>
    </source>
</reference>
<dbReference type="AlphaFoldDB" id="A0A327QQ67"/>
<feature type="domain" description="N-acetyltransferase" evidence="1">
    <location>
        <begin position="8"/>
        <end position="149"/>
    </location>
</feature>
<dbReference type="Proteomes" id="UP000249547">
    <property type="component" value="Unassembled WGS sequence"/>
</dbReference>
<protein>
    <submittedName>
        <fullName evidence="2">ElaA protein</fullName>
    </submittedName>
</protein>
<evidence type="ECO:0000259" key="1">
    <source>
        <dbReference type="PROSITE" id="PS51186"/>
    </source>
</evidence>
<dbReference type="RefSeq" id="WP_111597595.1">
    <property type="nucleotide sequence ID" value="NZ_QLLL01000003.1"/>
</dbReference>
<dbReference type="Gene3D" id="3.40.630.30">
    <property type="match status" value="1"/>
</dbReference>
<dbReference type="OrthoDB" id="9796171at2"/>
<comment type="caution">
    <text evidence="2">The sequence shown here is derived from an EMBL/GenBank/DDBJ whole genome shotgun (WGS) entry which is preliminary data.</text>
</comment>
<dbReference type="SUPFAM" id="SSF55729">
    <property type="entry name" value="Acyl-CoA N-acyltransferases (Nat)"/>
    <property type="match status" value="1"/>
</dbReference>